<dbReference type="InterPro" id="IPR016156">
    <property type="entry name" value="FAD/NAD-linked_Rdtase_dimer_sf"/>
</dbReference>
<dbReference type="PRINTS" id="PR00411">
    <property type="entry name" value="PNDRDTASEI"/>
</dbReference>
<dbReference type="EMBL" id="FNYR01000004">
    <property type="protein sequence ID" value="SEI62308.1"/>
    <property type="molecule type" value="Genomic_DNA"/>
</dbReference>
<dbReference type="PANTHER" id="PTHR43429">
    <property type="entry name" value="PYRIDINE NUCLEOTIDE-DISULFIDE OXIDOREDUCTASE DOMAIN-CONTAINING"/>
    <property type="match status" value="1"/>
</dbReference>
<dbReference type="InterPro" id="IPR041575">
    <property type="entry name" value="Rubredoxin_C"/>
</dbReference>
<protein>
    <submittedName>
        <fullName evidence="6">Pyridine nucleotide-disulphide oxidoreductase</fullName>
    </submittedName>
</protein>
<evidence type="ECO:0000256" key="2">
    <source>
        <dbReference type="ARBA" id="ARBA00022630"/>
    </source>
</evidence>
<dbReference type="GO" id="GO:0016491">
    <property type="term" value="F:oxidoreductase activity"/>
    <property type="evidence" value="ECO:0007669"/>
    <property type="project" value="InterPro"/>
</dbReference>
<comment type="cofactor">
    <cofactor evidence="1">
        <name>FAD</name>
        <dbReference type="ChEBI" id="CHEBI:57692"/>
    </cofactor>
</comment>
<feature type="domain" description="FAD/NAD(P)-binding" evidence="4">
    <location>
        <begin position="58"/>
        <end position="337"/>
    </location>
</feature>
<reference evidence="6 7" key="1">
    <citation type="submission" date="2016-10" db="EMBL/GenBank/DDBJ databases">
        <authorList>
            <person name="de Groot N.N."/>
        </authorList>
    </citation>
    <scope>NUCLEOTIDE SEQUENCE [LARGE SCALE GENOMIC DNA]</scope>
    <source>
        <strain evidence="6 7">DSM 22187</strain>
    </source>
</reference>
<gene>
    <name evidence="6" type="ORF">SAMN05444271_10473</name>
</gene>
<evidence type="ECO:0000313" key="6">
    <source>
        <dbReference type="EMBL" id="SEI62308.1"/>
    </source>
</evidence>
<keyword evidence="7" id="KW-1185">Reference proteome</keyword>
<dbReference type="Pfam" id="PF07992">
    <property type="entry name" value="Pyr_redox_2"/>
    <property type="match status" value="1"/>
</dbReference>
<dbReference type="InterPro" id="IPR036188">
    <property type="entry name" value="FAD/NAD-bd_sf"/>
</dbReference>
<dbReference type="PRINTS" id="PR00368">
    <property type="entry name" value="FADPNR"/>
</dbReference>
<keyword evidence="2" id="KW-0285">Flavoprotein</keyword>
<evidence type="ECO:0000256" key="3">
    <source>
        <dbReference type="ARBA" id="ARBA00022827"/>
    </source>
</evidence>
<dbReference type="PANTHER" id="PTHR43429:SF3">
    <property type="entry name" value="NITRITE REDUCTASE [NAD(P)H]"/>
    <property type="match status" value="1"/>
</dbReference>
<dbReference type="SUPFAM" id="SSF51905">
    <property type="entry name" value="FAD/NAD(P)-binding domain"/>
    <property type="match status" value="2"/>
</dbReference>
<evidence type="ECO:0000256" key="1">
    <source>
        <dbReference type="ARBA" id="ARBA00001974"/>
    </source>
</evidence>
<dbReference type="InterPro" id="IPR050260">
    <property type="entry name" value="FAD-bd_OxRdtase"/>
</dbReference>
<sequence length="466" mass="51440">MGVDSLEGHDVESERWVALTGSLGLNGVFEGGLKPRGMFSAIATDFTPDYERVCMTQSYVIIGDGIAGSSAAETLREEAPEADVTVITDEGEALYNRILIKEFAKGKLPEAPISIHDESWYDDRDIELELNTLVTNIDPDGHTVSTHDGETYEYDKLLIATGGTPTQLPVENSDADGVHHFWTFQDARNIREHIEEADTATIVGAGLLGIDLAAICGAQKVDGNYLMRGDSWWRYALDQEGADIMHDAMRERGVTPVFQSGVDHFETDDDGHVTTTVDPNGEEFDSDFVGIAIGLDFNLELLQNFEIEMDDGVVVDKYMRTSAEDIFAAGDLTRYYDVILGEHAQNGSWGSAKEQGTIAAKNMIDPETDEFRWVSSYSITHFDFPFLSFGHPTLGEDSVSKKYSETEWRRLAIKDGKIVGGVLIGDLAPQSGYKQLMREETFVGDQKEALLKEKFSADDIAATQEQ</sequence>
<dbReference type="InterPro" id="IPR023753">
    <property type="entry name" value="FAD/NAD-binding_dom"/>
</dbReference>
<dbReference type="STRING" id="1073996.SAMN05444271_10473"/>
<dbReference type="Pfam" id="PF18267">
    <property type="entry name" value="Rubredoxin_C"/>
    <property type="match status" value="1"/>
</dbReference>
<evidence type="ECO:0000259" key="4">
    <source>
        <dbReference type="Pfam" id="PF07992"/>
    </source>
</evidence>
<dbReference type="AlphaFoldDB" id="A0A1H6S2C2"/>
<evidence type="ECO:0000259" key="5">
    <source>
        <dbReference type="Pfam" id="PF18267"/>
    </source>
</evidence>
<proteinExistence type="predicted"/>
<dbReference type="Gene3D" id="3.50.50.60">
    <property type="entry name" value="FAD/NAD(P)-binding domain"/>
    <property type="match status" value="2"/>
</dbReference>
<name>A0A1H6S2C2_9EURY</name>
<accession>A0A1H6S2C2</accession>
<feature type="domain" description="NADH-rubredoxin oxidoreductase C-terminal" evidence="5">
    <location>
        <begin position="391"/>
        <end position="440"/>
    </location>
</feature>
<dbReference type="Proteomes" id="UP000198888">
    <property type="component" value="Unassembled WGS sequence"/>
</dbReference>
<evidence type="ECO:0000313" key="7">
    <source>
        <dbReference type="Proteomes" id="UP000198888"/>
    </source>
</evidence>
<keyword evidence="3" id="KW-0274">FAD</keyword>
<dbReference type="Gene3D" id="3.30.390.30">
    <property type="match status" value="1"/>
</dbReference>
<organism evidence="6 7">
    <name type="scientific">Halohasta litchfieldiae</name>
    <dbReference type="NCBI Taxonomy" id="1073996"/>
    <lineage>
        <taxon>Archaea</taxon>
        <taxon>Methanobacteriati</taxon>
        <taxon>Methanobacteriota</taxon>
        <taxon>Stenosarchaea group</taxon>
        <taxon>Halobacteria</taxon>
        <taxon>Halobacteriales</taxon>
        <taxon>Haloferacaceae</taxon>
        <taxon>Halohasta</taxon>
    </lineage>
</organism>